<protein>
    <submittedName>
        <fullName evidence="1">Uncharacterized protein</fullName>
    </submittedName>
</protein>
<dbReference type="AlphaFoldDB" id="A0A2P2NCY3"/>
<proteinExistence type="predicted"/>
<name>A0A2P2NCY3_RHIMU</name>
<evidence type="ECO:0000313" key="1">
    <source>
        <dbReference type="EMBL" id="MBX40336.1"/>
    </source>
</evidence>
<dbReference type="EMBL" id="GGEC01059852">
    <property type="protein sequence ID" value="MBX40336.1"/>
    <property type="molecule type" value="Transcribed_RNA"/>
</dbReference>
<organism evidence="1">
    <name type="scientific">Rhizophora mucronata</name>
    <name type="common">Asiatic mangrove</name>
    <dbReference type="NCBI Taxonomy" id="61149"/>
    <lineage>
        <taxon>Eukaryota</taxon>
        <taxon>Viridiplantae</taxon>
        <taxon>Streptophyta</taxon>
        <taxon>Embryophyta</taxon>
        <taxon>Tracheophyta</taxon>
        <taxon>Spermatophyta</taxon>
        <taxon>Magnoliopsida</taxon>
        <taxon>eudicotyledons</taxon>
        <taxon>Gunneridae</taxon>
        <taxon>Pentapetalae</taxon>
        <taxon>rosids</taxon>
        <taxon>fabids</taxon>
        <taxon>Malpighiales</taxon>
        <taxon>Rhizophoraceae</taxon>
        <taxon>Rhizophora</taxon>
    </lineage>
</organism>
<reference evidence="1" key="1">
    <citation type="submission" date="2018-02" db="EMBL/GenBank/DDBJ databases">
        <title>Rhizophora mucronata_Transcriptome.</title>
        <authorList>
            <person name="Meera S.P."/>
            <person name="Sreeshan A."/>
            <person name="Augustine A."/>
        </authorList>
    </citation>
    <scope>NUCLEOTIDE SEQUENCE</scope>
    <source>
        <tissue evidence="1">Leaf</tissue>
    </source>
</reference>
<sequence length="39" mass="4853">MWKSCALRHLFLLRVKVKFRLLATLMHHHYPRISRCEFN</sequence>
<accession>A0A2P2NCY3</accession>